<dbReference type="PANTHER" id="PTHR10003">
    <property type="entry name" value="SUPEROXIDE DISMUTASE CU-ZN -RELATED"/>
    <property type="match status" value="1"/>
</dbReference>
<dbReference type="SUPFAM" id="SSF49329">
    <property type="entry name" value="Cu,Zn superoxide dismutase-like"/>
    <property type="match status" value="1"/>
</dbReference>
<feature type="domain" description="Superoxide dismutase copper/zinc binding" evidence="2">
    <location>
        <begin position="47"/>
        <end position="172"/>
    </location>
</feature>
<reference evidence="3" key="1">
    <citation type="submission" date="2022-07" db="EMBL/GenBank/DDBJ databases">
        <title>Sphingomonas sp. nov., a novel bacterium isolated from the north slope of the Mount Everest.</title>
        <authorList>
            <person name="Cui X."/>
            <person name="Liu Y."/>
        </authorList>
    </citation>
    <scope>NUCLEOTIDE SEQUENCE</scope>
    <source>
        <strain evidence="3">S5-59</strain>
    </source>
</reference>
<proteinExistence type="inferred from homology"/>
<name>A0ABY5L7L1_9SPHN</name>
<organism evidence="3 4">
    <name type="scientific">Sphingomonas qomolangmaensis</name>
    <dbReference type="NCBI Taxonomy" id="2918765"/>
    <lineage>
        <taxon>Bacteria</taxon>
        <taxon>Pseudomonadati</taxon>
        <taxon>Pseudomonadota</taxon>
        <taxon>Alphaproteobacteria</taxon>
        <taxon>Sphingomonadales</taxon>
        <taxon>Sphingomonadaceae</taxon>
        <taxon>Sphingomonas</taxon>
    </lineage>
</organism>
<evidence type="ECO:0000259" key="2">
    <source>
        <dbReference type="Pfam" id="PF00080"/>
    </source>
</evidence>
<dbReference type="EMBL" id="CP101740">
    <property type="protein sequence ID" value="UUL81674.1"/>
    <property type="molecule type" value="Genomic_DNA"/>
</dbReference>
<gene>
    <name evidence="3" type="ORF">NMP03_10745</name>
</gene>
<dbReference type="InterPro" id="IPR024134">
    <property type="entry name" value="SOD_Cu/Zn_/chaperone"/>
</dbReference>
<dbReference type="Pfam" id="PF00080">
    <property type="entry name" value="Sod_Cu"/>
    <property type="match status" value="1"/>
</dbReference>
<comment type="similarity">
    <text evidence="1">Belongs to the Cu-Zn superoxide dismutase family.</text>
</comment>
<dbReference type="CDD" id="cd00305">
    <property type="entry name" value="Cu-Zn_Superoxide_Dismutase"/>
    <property type="match status" value="1"/>
</dbReference>
<accession>A0ABY5L7L1</accession>
<protein>
    <submittedName>
        <fullName evidence="3">Superoxide dismutase family protein</fullName>
    </submittedName>
</protein>
<evidence type="ECO:0000313" key="4">
    <source>
        <dbReference type="Proteomes" id="UP001058533"/>
    </source>
</evidence>
<dbReference type="PROSITE" id="PS51257">
    <property type="entry name" value="PROKAR_LIPOPROTEIN"/>
    <property type="match status" value="1"/>
</dbReference>
<dbReference type="Proteomes" id="UP001058533">
    <property type="component" value="Chromosome"/>
</dbReference>
<keyword evidence="4" id="KW-1185">Reference proteome</keyword>
<dbReference type="InterPro" id="IPR036423">
    <property type="entry name" value="SOD-like_Cu/Zn_dom_sf"/>
</dbReference>
<dbReference type="Gene3D" id="2.60.40.200">
    <property type="entry name" value="Superoxide dismutase, copper/zinc binding domain"/>
    <property type="match status" value="1"/>
</dbReference>
<evidence type="ECO:0000256" key="1">
    <source>
        <dbReference type="ARBA" id="ARBA00010457"/>
    </source>
</evidence>
<sequence>MTKFMMMTAMGALALGGCAMTDTAGGAAGEGAVATAQLITANGQSVGTVTATEMVDGLQLVVEGNAMPPGPHGAHIHTVGRCDAPTFESAGGHWNPTTKQHGMQNPAGPHVGDAPNLDVGSDGSGSLTYTLGGATISGLLDADGAAMMIHAGPDDMKTDPSGNSGGRIACGVFRAA</sequence>
<dbReference type="InterPro" id="IPR001424">
    <property type="entry name" value="SOD_Cu_Zn_dom"/>
</dbReference>
<evidence type="ECO:0000313" key="3">
    <source>
        <dbReference type="EMBL" id="UUL81674.1"/>
    </source>
</evidence>
<dbReference type="RefSeq" id="WP_256505377.1">
    <property type="nucleotide sequence ID" value="NZ_CP101740.1"/>
</dbReference>